<accession>A0ABQ9VR12</accession>
<gene>
    <name evidence="1" type="ORF">P7K49_011570</name>
</gene>
<sequence length="66" mass="7524">MLFWHNQPEHLWPSAGDLYPAPPSNLLREPLPLPYLKQEELPNIPGMEPPCPMFQYAATSPAVKQQ</sequence>
<proteinExistence type="predicted"/>
<name>A0ABQ9VR12_SAGOE</name>
<reference evidence="1 2" key="1">
    <citation type="submission" date="2023-05" db="EMBL/GenBank/DDBJ databases">
        <title>B98-5 Cell Line De Novo Hybrid Assembly: An Optical Mapping Approach.</title>
        <authorList>
            <person name="Kananen K."/>
            <person name="Auerbach J.A."/>
            <person name="Kautto E."/>
            <person name="Blachly J.S."/>
        </authorList>
    </citation>
    <scope>NUCLEOTIDE SEQUENCE [LARGE SCALE GENOMIC DNA]</scope>
    <source>
        <strain evidence="1">B95-8</strain>
        <tissue evidence="1">Cell line</tissue>
    </source>
</reference>
<keyword evidence="2" id="KW-1185">Reference proteome</keyword>
<protein>
    <submittedName>
        <fullName evidence="1">Uncharacterized protein</fullName>
    </submittedName>
</protein>
<evidence type="ECO:0000313" key="1">
    <source>
        <dbReference type="EMBL" id="KAK2111824.1"/>
    </source>
</evidence>
<comment type="caution">
    <text evidence="1">The sequence shown here is derived from an EMBL/GenBank/DDBJ whole genome shotgun (WGS) entry which is preliminary data.</text>
</comment>
<organism evidence="1 2">
    <name type="scientific">Saguinus oedipus</name>
    <name type="common">Cotton-top tamarin</name>
    <name type="synonym">Oedipomidas oedipus</name>
    <dbReference type="NCBI Taxonomy" id="9490"/>
    <lineage>
        <taxon>Eukaryota</taxon>
        <taxon>Metazoa</taxon>
        <taxon>Chordata</taxon>
        <taxon>Craniata</taxon>
        <taxon>Vertebrata</taxon>
        <taxon>Euteleostomi</taxon>
        <taxon>Mammalia</taxon>
        <taxon>Eutheria</taxon>
        <taxon>Euarchontoglires</taxon>
        <taxon>Primates</taxon>
        <taxon>Haplorrhini</taxon>
        <taxon>Platyrrhini</taxon>
        <taxon>Cebidae</taxon>
        <taxon>Callitrichinae</taxon>
        <taxon>Saguinus</taxon>
    </lineage>
</organism>
<dbReference type="EMBL" id="JASSZA010000005">
    <property type="protein sequence ID" value="KAK2111824.1"/>
    <property type="molecule type" value="Genomic_DNA"/>
</dbReference>
<dbReference type="Proteomes" id="UP001266305">
    <property type="component" value="Unassembled WGS sequence"/>
</dbReference>
<evidence type="ECO:0000313" key="2">
    <source>
        <dbReference type="Proteomes" id="UP001266305"/>
    </source>
</evidence>